<dbReference type="InterPro" id="IPR011004">
    <property type="entry name" value="Trimer_LpxA-like_sf"/>
</dbReference>
<keyword evidence="1 2" id="KW-0808">Transferase</keyword>
<comment type="similarity">
    <text evidence="1">Belongs to the transferase hexapeptide repeat family.</text>
</comment>
<accession>Q5LGI8</accession>
<dbReference type="CDD" id="cd04647">
    <property type="entry name" value="LbH_MAT_like"/>
    <property type="match status" value="1"/>
</dbReference>
<dbReference type="EMBL" id="CR626927">
    <property type="protein sequence ID" value="CAH06751.1"/>
    <property type="molecule type" value="Genomic_DNA"/>
</dbReference>
<sequence length="173" mass="19369">MKKLVYDVRKDIIPWNSRITRILFFLNKIPYLRLFSKPLLRKQFNLSNTVQFNSGFFCHAPKLKCGNYVGLSDTFILAYADVVIGNNVSFSFRNMLITSTHDVNDFNKIIASSIVIGNNVWITSNVIILAGVKIGDNTIIGAGSVVTHDIPANVFAAGNPCRVIKSIRFNKNE</sequence>
<evidence type="ECO:0000313" key="2">
    <source>
        <dbReference type="EMBL" id="CAH06751.1"/>
    </source>
</evidence>
<dbReference type="InterPro" id="IPR001451">
    <property type="entry name" value="Hexapep"/>
</dbReference>
<dbReference type="GeneID" id="60368299"/>
<dbReference type="Proteomes" id="UP000006731">
    <property type="component" value="Chromosome"/>
</dbReference>
<protein>
    <recommendedName>
        <fullName evidence="1">Acetyltransferase</fullName>
        <ecNumber evidence="1">2.3.1.-</ecNumber>
    </recommendedName>
</protein>
<gene>
    <name evidence="2" type="primary">wcfA</name>
    <name evidence="2" type="ORF">BF9343_0970</name>
</gene>
<dbReference type="SUPFAM" id="SSF51161">
    <property type="entry name" value="Trimeric LpxA-like enzymes"/>
    <property type="match status" value="1"/>
</dbReference>
<keyword evidence="1" id="KW-0012">Acyltransferase</keyword>
<dbReference type="eggNOG" id="COG0110">
    <property type="taxonomic scope" value="Bacteria"/>
</dbReference>
<dbReference type="HOGENOM" id="CLU_051638_7_3_10"/>
<dbReference type="PaxDb" id="272559-BF9343_0970"/>
<dbReference type="Gene3D" id="2.160.10.10">
    <property type="entry name" value="Hexapeptide repeat proteins"/>
    <property type="match status" value="1"/>
</dbReference>
<evidence type="ECO:0000313" key="3">
    <source>
        <dbReference type="Proteomes" id="UP000006731"/>
    </source>
</evidence>
<dbReference type="AlphaFoldDB" id="Q5LGI8"/>
<dbReference type="BioCyc" id="BFRA272559:G1GHZ-1065-MONOMER"/>
<dbReference type="PANTHER" id="PTHR43017:SF1">
    <property type="entry name" value="ACETYLTRANSFERASE YJL218W-RELATED"/>
    <property type="match status" value="1"/>
</dbReference>
<proteinExistence type="inferred from homology"/>
<reference evidence="2 3" key="1">
    <citation type="journal article" date="2005" name="Science">
        <title>Extensive DNA inversions in the B. fragilis genome control variable gene expression.</title>
        <authorList>
            <person name="Cerdeno-Tarraga A.M."/>
            <person name="Patrick S."/>
            <person name="Crosmann L."/>
            <person name="Blakely G."/>
            <person name="Abratt V."/>
            <person name="Lennard N."/>
            <person name="Duerden B."/>
            <person name="Poxton I."/>
            <person name="Harris B."/>
            <person name="Quail M.A."/>
            <person name="Barron A."/>
            <person name="Clarck L."/>
            <person name="Corton C."/>
            <person name="Doggett J."/>
            <person name="Holden M.T.G."/>
            <person name="Larke N."/>
            <person name="Line A."/>
            <person name="Lord A."/>
            <person name="Norbertczak H."/>
            <person name="Ormond D."/>
            <person name="Price C."/>
            <person name="Rabbinowitsch E."/>
            <person name="Woodward J."/>
            <person name="Barrel B.G."/>
            <person name="Parkhill J."/>
        </authorList>
    </citation>
    <scope>NUCLEOTIDE SEQUENCE [LARGE SCALE GENOMIC DNA]</scope>
    <source>
        <strain evidence="3">ATCC 25285 / DSM 2151 / CCUG 4856 / JCM 11019 / LMG 10263 / NCTC 9343 / Onslow / VPI 2553 / EN-2</strain>
    </source>
</reference>
<dbReference type="InterPro" id="IPR039369">
    <property type="entry name" value="LacA-like"/>
</dbReference>
<organism evidence="2 3">
    <name type="scientific">Bacteroides fragilis (strain ATCC 25285 / DSM 2151 / CCUG 4856 / JCM 11019 / LMG 10263 / NCTC 9343 / Onslow / VPI 2553 / EN-2)</name>
    <dbReference type="NCBI Taxonomy" id="272559"/>
    <lineage>
        <taxon>Bacteria</taxon>
        <taxon>Pseudomonadati</taxon>
        <taxon>Bacteroidota</taxon>
        <taxon>Bacteroidia</taxon>
        <taxon>Bacteroidales</taxon>
        <taxon>Bacteroidaceae</taxon>
        <taxon>Bacteroides</taxon>
    </lineage>
</organism>
<keyword evidence="3" id="KW-1185">Reference proteome</keyword>
<dbReference type="GO" id="GO:0008870">
    <property type="term" value="F:galactoside O-acetyltransferase activity"/>
    <property type="evidence" value="ECO:0007669"/>
    <property type="project" value="TreeGrafter"/>
</dbReference>
<dbReference type="Pfam" id="PF00132">
    <property type="entry name" value="Hexapep"/>
    <property type="match status" value="1"/>
</dbReference>
<dbReference type="EC" id="2.3.1.-" evidence="1"/>
<dbReference type="RefSeq" id="WP_005813015.1">
    <property type="nucleotide sequence ID" value="NC_003228.3"/>
</dbReference>
<name>Q5LGI8_BACFN</name>
<dbReference type="KEGG" id="bfs:BF9343_0970"/>
<evidence type="ECO:0000256" key="1">
    <source>
        <dbReference type="RuleBase" id="RU367021"/>
    </source>
</evidence>
<dbReference type="PANTHER" id="PTHR43017">
    <property type="entry name" value="GALACTOSIDE O-ACETYLTRANSFERASE"/>
    <property type="match status" value="1"/>
</dbReference>